<sequence>MTQNIIIQTLRALFIDLIGEILYFPIWWYSQGLKRTALYTWSSIKNTARNLSLPIMFKSLFKPMFGQYDRQGRVISFFMRILLTISRFVVFIILTIFNILVLIFWILLPVVVAWGLFYNVSLWKQ</sequence>
<gene>
    <name evidence="2" type="ORF">COV55_01665</name>
</gene>
<feature type="transmembrane region" description="Helical" evidence="1">
    <location>
        <begin position="77"/>
        <end position="97"/>
    </location>
</feature>
<protein>
    <submittedName>
        <fullName evidence="2">Uncharacterized protein</fullName>
    </submittedName>
</protein>
<evidence type="ECO:0000256" key="1">
    <source>
        <dbReference type="SAM" id="Phobius"/>
    </source>
</evidence>
<dbReference type="EMBL" id="PCWQ01000007">
    <property type="protein sequence ID" value="PIR07118.1"/>
    <property type="molecule type" value="Genomic_DNA"/>
</dbReference>
<name>A0A2H0NE07_9BACT</name>
<dbReference type="AlphaFoldDB" id="A0A2H0NE07"/>
<feature type="transmembrane region" description="Helical" evidence="1">
    <location>
        <begin position="103"/>
        <end position="123"/>
    </location>
</feature>
<organism evidence="2 3">
    <name type="scientific">Candidatus Komeilibacteria bacterium CG11_big_fil_rev_8_21_14_0_20_36_20</name>
    <dbReference type="NCBI Taxonomy" id="1974477"/>
    <lineage>
        <taxon>Bacteria</taxon>
        <taxon>Candidatus Komeiliibacteriota</taxon>
    </lineage>
</organism>
<comment type="caution">
    <text evidence="2">The sequence shown here is derived from an EMBL/GenBank/DDBJ whole genome shotgun (WGS) entry which is preliminary data.</text>
</comment>
<evidence type="ECO:0000313" key="3">
    <source>
        <dbReference type="Proteomes" id="UP000230564"/>
    </source>
</evidence>
<evidence type="ECO:0000313" key="2">
    <source>
        <dbReference type="EMBL" id="PIR07118.1"/>
    </source>
</evidence>
<keyword evidence="1" id="KW-1133">Transmembrane helix</keyword>
<feature type="transmembrane region" description="Helical" evidence="1">
    <location>
        <begin position="12"/>
        <end position="28"/>
    </location>
</feature>
<reference evidence="2 3" key="1">
    <citation type="submission" date="2017-09" db="EMBL/GenBank/DDBJ databases">
        <title>Depth-based differentiation of microbial function through sediment-hosted aquifers and enrichment of novel symbionts in the deep terrestrial subsurface.</title>
        <authorList>
            <person name="Probst A.J."/>
            <person name="Ladd B."/>
            <person name="Jarett J.K."/>
            <person name="Geller-Mcgrath D.E."/>
            <person name="Sieber C.M."/>
            <person name="Emerson J.B."/>
            <person name="Anantharaman K."/>
            <person name="Thomas B.C."/>
            <person name="Malmstrom R."/>
            <person name="Stieglmeier M."/>
            <person name="Klingl A."/>
            <person name="Woyke T."/>
            <person name="Ryan C.M."/>
            <person name="Banfield J.F."/>
        </authorList>
    </citation>
    <scope>NUCLEOTIDE SEQUENCE [LARGE SCALE GENOMIC DNA]</scope>
    <source>
        <strain evidence="2">CG11_big_fil_rev_8_21_14_0_20_36_20</strain>
    </source>
</reference>
<dbReference type="Proteomes" id="UP000230564">
    <property type="component" value="Unassembled WGS sequence"/>
</dbReference>
<keyword evidence="1" id="KW-0472">Membrane</keyword>
<accession>A0A2H0NE07</accession>
<proteinExistence type="predicted"/>
<keyword evidence="1" id="KW-0812">Transmembrane</keyword>